<feature type="compositionally biased region" description="Low complexity" evidence="1">
    <location>
        <begin position="137"/>
        <end position="160"/>
    </location>
</feature>
<name>A0A8F5MKI4_9VIRU</name>
<evidence type="ECO:0000256" key="1">
    <source>
        <dbReference type="SAM" id="MobiDB-lite"/>
    </source>
</evidence>
<dbReference type="EMBL" id="MZ089811">
    <property type="protein sequence ID" value="QXN75320.1"/>
    <property type="molecule type" value="Genomic_DNA"/>
</dbReference>
<protein>
    <submittedName>
        <fullName evidence="2">DNA pilot protein</fullName>
    </submittedName>
</protein>
<reference evidence="2" key="1">
    <citation type="submission" date="2021-04" db="EMBL/GenBank/DDBJ databases">
        <title>Genomes of microviruses identified in yellow-bellied marmot fecal samples.</title>
        <authorList>
            <person name="Varsani A."/>
            <person name="Kraberger S."/>
            <person name="Chatterjee A."/>
            <person name="Richet C."/>
            <person name="Fontenele R.S."/>
            <person name="Schmidlin K."/>
            <person name="Blumstein D.T."/>
        </authorList>
    </citation>
    <scope>NUCLEOTIDE SEQUENCE</scope>
    <source>
        <strain evidence="2">Mar65</strain>
    </source>
</reference>
<sequence length="429" mass="47914">MSVDCEIYLTNYFYIFVMFGTLNTSYFKDSVFNGGKPVFNTPVKSSSNNNSSMWGAIAQAAVGAAQLGLANSQGRRAYRQQLGLLQAQTGEQKDLMNHQFDQNVKFWKMQNAYNTPAAQRGRLEDAGINPNLAMSGSAGSIGMASGSNPTSQSSSSVPHSQATDVRMQHMQIAQQYAMNAAQTYAIESQAKLNEANAKKVNSETTGQDINNAFNKIQTEFWQKYGELKWKLDLNKTDSEVALNDAQRYVQSMDYKLKQYDLNFTRPAIYQRTLEESLLTHLNQDLSRLNAAKTEAETKKIWNEIKLSTALALSTIRYQASMGSAALTTADANKINALTNFNNWQVGKGVLWRLNDNNAYIASYKGLVNEKLYTTVFSDYLVALKTQYKLRWKKNEHFLNLFEDDPTSAAAIDVLKGFGNDSSIPSPFSF</sequence>
<proteinExistence type="predicted"/>
<accession>A0A8F5MKI4</accession>
<evidence type="ECO:0000313" key="2">
    <source>
        <dbReference type="EMBL" id="QXN75320.1"/>
    </source>
</evidence>
<organism evidence="2">
    <name type="scientific">Microvirus mar65</name>
    <dbReference type="NCBI Taxonomy" id="2851202"/>
    <lineage>
        <taxon>Viruses</taxon>
        <taxon>Monodnaviria</taxon>
        <taxon>Sangervirae</taxon>
        <taxon>Phixviricota</taxon>
        <taxon>Malgrandaviricetes</taxon>
        <taxon>Petitvirales</taxon>
        <taxon>Microviridae</taxon>
    </lineage>
</organism>
<feature type="region of interest" description="Disordered" evidence="1">
    <location>
        <begin position="137"/>
        <end position="161"/>
    </location>
</feature>